<dbReference type="InterPro" id="IPR020449">
    <property type="entry name" value="Tscrpt_reg_AraC-type_HTH"/>
</dbReference>
<keyword evidence="2" id="KW-0238">DNA-binding</keyword>
<evidence type="ECO:0000259" key="4">
    <source>
        <dbReference type="PROSITE" id="PS01124"/>
    </source>
</evidence>
<dbReference type="SUPFAM" id="SSF46689">
    <property type="entry name" value="Homeodomain-like"/>
    <property type="match status" value="2"/>
</dbReference>
<name>D5RI62_9PROT</name>
<dbReference type="InterPro" id="IPR010499">
    <property type="entry name" value="AraC_E-bd"/>
</dbReference>
<dbReference type="GO" id="GO:0043565">
    <property type="term" value="F:sequence-specific DNA binding"/>
    <property type="evidence" value="ECO:0007669"/>
    <property type="project" value="InterPro"/>
</dbReference>
<dbReference type="SMART" id="SM00871">
    <property type="entry name" value="AraC_E_bind"/>
    <property type="match status" value="1"/>
</dbReference>
<organism evidence="5 6">
    <name type="scientific">Pseudoroseomonas cervicalis ATCC 49957</name>
    <dbReference type="NCBI Taxonomy" id="525371"/>
    <lineage>
        <taxon>Bacteria</taxon>
        <taxon>Pseudomonadati</taxon>
        <taxon>Pseudomonadota</taxon>
        <taxon>Alphaproteobacteria</taxon>
        <taxon>Acetobacterales</taxon>
        <taxon>Roseomonadaceae</taxon>
        <taxon>Roseomonas</taxon>
    </lineage>
</organism>
<dbReference type="PROSITE" id="PS01124">
    <property type="entry name" value="HTH_ARAC_FAMILY_2"/>
    <property type="match status" value="1"/>
</dbReference>
<dbReference type="PRINTS" id="PR00032">
    <property type="entry name" value="HTHARAC"/>
</dbReference>
<reference evidence="5 6" key="1">
    <citation type="submission" date="2010-04" db="EMBL/GenBank/DDBJ databases">
        <authorList>
            <person name="Qin X."/>
            <person name="Bachman B."/>
            <person name="Battles P."/>
            <person name="Bell A."/>
            <person name="Bess C."/>
            <person name="Bickham C."/>
            <person name="Chaboub L."/>
            <person name="Chen D."/>
            <person name="Coyle M."/>
            <person name="Deiros D.R."/>
            <person name="Dinh H."/>
            <person name="Forbes L."/>
            <person name="Fowler G."/>
            <person name="Francisco L."/>
            <person name="Fu Q."/>
            <person name="Gubbala S."/>
            <person name="Hale W."/>
            <person name="Han Y."/>
            <person name="Hemphill L."/>
            <person name="Highlander S.K."/>
            <person name="Hirani K."/>
            <person name="Hogues M."/>
            <person name="Jackson L."/>
            <person name="Jakkamsetti A."/>
            <person name="Javaid M."/>
            <person name="Jiang H."/>
            <person name="Korchina V."/>
            <person name="Kovar C."/>
            <person name="Lara F."/>
            <person name="Lee S."/>
            <person name="Mata R."/>
            <person name="Mathew T."/>
            <person name="Moen C."/>
            <person name="Morales K."/>
            <person name="Munidasa M."/>
            <person name="Nazareth L."/>
            <person name="Ngo R."/>
            <person name="Nguyen L."/>
            <person name="Okwuonu G."/>
            <person name="Ongeri F."/>
            <person name="Patil S."/>
            <person name="Petrosino J."/>
            <person name="Pham C."/>
            <person name="Pham P."/>
            <person name="Pu L.-L."/>
            <person name="Puazo M."/>
            <person name="Raj R."/>
            <person name="Reid J."/>
            <person name="Rouhana J."/>
            <person name="Saada N."/>
            <person name="Shang Y."/>
            <person name="Simmons D."/>
            <person name="Thornton R."/>
            <person name="Warren J."/>
            <person name="Weissenberger G."/>
            <person name="Zhang J."/>
            <person name="Zhang L."/>
            <person name="Zhou C."/>
            <person name="Zhu D."/>
            <person name="Muzny D."/>
            <person name="Worley K."/>
            <person name="Gibbs R."/>
        </authorList>
    </citation>
    <scope>NUCLEOTIDE SEQUENCE [LARGE SCALE GENOMIC DNA]</scope>
    <source>
        <strain evidence="5 6">ATCC 49957</strain>
    </source>
</reference>
<dbReference type="GO" id="GO:0003700">
    <property type="term" value="F:DNA-binding transcription factor activity"/>
    <property type="evidence" value="ECO:0007669"/>
    <property type="project" value="InterPro"/>
</dbReference>
<dbReference type="PANTHER" id="PTHR40055">
    <property type="entry name" value="TRANSCRIPTIONAL REGULATOR YGIV-RELATED"/>
    <property type="match status" value="1"/>
</dbReference>
<dbReference type="InterPro" id="IPR029442">
    <property type="entry name" value="GyrI-like"/>
</dbReference>
<evidence type="ECO:0000256" key="3">
    <source>
        <dbReference type="ARBA" id="ARBA00023163"/>
    </source>
</evidence>
<dbReference type="HOGENOM" id="CLU_000445_81_1_5"/>
<dbReference type="EMBL" id="ADVL01000133">
    <property type="protein sequence ID" value="EFH12997.1"/>
    <property type="molecule type" value="Genomic_DNA"/>
</dbReference>
<dbReference type="InterPro" id="IPR018062">
    <property type="entry name" value="HTH_AraC-typ_CS"/>
</dbReference>
<gene>
    <name evidence="5" type="ORF">HMPREF0731_0772</name>
</gene>
<keyword evidence="1" id="KW-0805">Transcription regulation</keyword>
<dbReference type="Pfam" id="PF06445">
    <property type="entry name" value="GyrI-like"/>
    <property type="match status" value="1"/>
</dbReference>
<dbReference type="Gene3D" id="3.20.80.10">
    <property type="entry name" value="Regulatory factor, effector binding domain"/>
    <property type="match status" value="1"/>
</dbReference>
<dbReference type="InterPro" id="IPR009057">
    <property type="entry name" value="Homeodomain-like_sf"/>
</dbReference>
<accession>D5RI62</accession>
<proteinExistence type="predicted"/>
<dbReference type="InterPro" id="IPR018060">
    <property type="entry name" value="HTH_AraC"/>
</dbReference>
<keyword evidence="3" id="KW-0804">Transcription</keyword>
<dbReference type="Gene3D" id="1.10.10.60">
    <property type="entry name" value="Homeodomain-like"/>
    <property type="match status" value="2"/>
</dbReference>
<dbReference type="PROSITE" id="PS00041">
    <property type="entry name" value="HTH_ARAC_FAMILY_1"/>
    <property type="match status" value="1"/>
</dbReference>
<comment type="caution">
    <text evidence="5">The sequence shown here is derived from an EMBL/GenBank/DDBJ whole genome shotgun (WGS) entry which is preliminary data.</text>
</comment>
<dbReference type="AlphaFoldDB" id="D5RI62"/>
<protein>
    <submittedName>
        <fullName evidence="5">Transcriptional regulator, effector binding domain protein</fullName>
    </submittedName>
</protein>
<dbReference type="Proteomes" id="UP000005324">
    <property type="component" value="Unassembled WGS sequence"/>
</dbReference>
<dbReference type="Pfam" id="PF12833">
    <property type="entry name" value="HTH_18"/>
    <property type="match status" value="1"/>
</dbReference>
<sequence>MERGRTHRMPRRSLTLRDYARRIDRVVAWLAAHPGREPRLEELAAVAAFSPCHFHRIYRLLTGETPAETMARQRLQLAAASLLKTRQGIAGIAAQAGYGSVAAFSRAFRASYGLPPAAYRRRGGLTPFLRPATTEMETTMFEVTQRDLPPLRLAALAHQGPYDRIGERFDALTALGQGHGLLGPETEWYGLYYDDPHSVKPAELRSAAGFTLPAGAEPPAPATLLTLPAQRVAVLRFQGPYAELEGAYTWLYRDWLPKSGEEPADAPCLELYLNDCRSLPPAEWLTEILLPLQR</sequence>
<dbReference type="InterPro" id="IPR050908">
    <property type="entry name" value="SmbC-like"/>
</dbReference>
<keyword evidence="6" id="KW-1185">Reference proteome</keyword>
<dbReference type="InterPro" id="IPR011256">
    <property type="entry name" value="Reg_factor_effector_dom_sf"/>
</dbReference>
<evidence type="ECO:0000256" key="1">
    <source>
        <dbReference type="ARBA" id="ARBA00023015"/>
    </source>
</evidence>
<feature type="domain" description="HTH araC/xylS-type" evidence="4">
    <location>
        <begin position="24"/>
        <end position="122"/>
    </location>
</feature>
<evidence type="ECO:0000313" key="6">
    <source>
        <dbReference type="Proteomes" id="UP000005324"/>
    </source>
</evidence>
<evidence type="ECO:0000256" key="2">
    <source>
        <dbReference type="ARBA" id="ARBA00023125"/>
    </source>
</evidence>
<dbReference type="SUPFAM" id="SSF55136">
    <property type="entry name" value="Probable bacterial effector-binding domain"/>
    <property type="match status" value="1"/>
</dbReference>
<dbReference type="SMART" id="SM00342">
    <property type="entry name" value="HTH_ARAC"/>
    <property type="match status" value="1"/>
</dbReference>
<dbReference type="OrthoDB" id="5295469at2"/>
<dbReference type="PANTHER" id="PTHR40055:SF1">
    <property type="entry name" value="TRANSCRIPTIONAL REGULATOR YGIV-RELATED"/>
    <property type="match status" value="1"/>
</dbReference>
<evidence type="ECO:0000313" key="5">
    <source>
        <dbReference type="EMBL" id="EFH12997.1"/>
    </source>
</evidence>